<protein>
    <submittedName>
        <fullName evidence="1">Phosphoadenosine phosphosulfate reductase family protein</fullName>
    </submittedName>
</protein>
<dbReference type="Gene3D" id="3.40.50.620">
    <property type="entry name" value="HUPs"/>
    <property type="match status" value="1"/>
</dbReference>
<accession>A0A1I2E5A1</accession>
<dbReference type="InterPro" id="IPR014729">
    <property type="entry name" value="Rossmann-like_a/b/a_fold"/>
</dbReference>
<evidence type="ECO:0000313" key="1">
    <source>
        <dbReference type="EMBL" id="SFE87440.1"/>
    </source>
</evidence>
<evidence type="ECO:0000313" key="2">
    <source>
        <dbReference type="Proteomes" id="UP000199119"/>
    </source>
</evidence>
<dbReference type="AlphaFoldDB" id="A0A1I2E5A1"/>
<reference evidence="2" key="1">
    <citation type="submission" date="2016-10" db="EMBL/GenBank/DDBJ databases">
        <authorList>
            <person name="Varghese N."/>
            <person name="Submissions S."/>
        </authorList>
    </citation>
    <scope>NUCLEOTIDE SEQUENCE [LARGE SCALE GENOMIC DNA]</scope>
    <source>
        <strain evidence="2">DSM 27981</strain>
    </source>
</reference>
<keyword evidence="2" id="KW-1185">Reference proteome</keyword>
<sequence>MKTQIIARAIRARHPVGPVVSALGLRWEESAARSRQPVAKRDAALTRARGLGLTWNAIIHWPRRDVLDYISLHGGVLHEAYRIYGSSRVSCAFCVLASRSDLGAASRCGDNAAVYRELVALEARSTFSFQPGGWLGDVAPDLLDAPLWAGVAEAKERAAARQAAEAEIPPHLLYEAGWPVCMPTPAEARHLASVRRRVARAVGIAVDCLDGAAVSARYAELMRQRAQRGARASQFTC</sequence>
<dbReference type="RefSeq" id="WP_242455315.1">
    <property type="nucleotide sequence ID" value="NZ_FONX01000006.1"/>
</dbReference>
<dbReference type="SUPFAM" id="SSF52402">
    <property type="entry name" value="Adenine nucleotide alpha hydrolases-like"/>
    <property type="match status" value="1"/>
</dbReference>
<organism evidence="1 2">
    <name type="scientific">Paracidovorax wautersii</name>
    <dbReference type="NCBI Taxonomy" id="1177982"/>
    <lineage>
        <taxon>Bacteria</taxon>
        <taxon>Pseudomonadati</taxon>
        <taxon>Pseudomonadota</taxon>
        <taxon>Betaproteobacteria</taxon>
        <taxon>Burkholderiales</taxon>
        <taxon>Comamonadaceae</taxon>
        <taxon>Paracidovorax</taxon>
    </lineage>
</organism>
<dbReference type="STRING" id="1177982.SAMN04489711_106204"/>
<name>A0A1I2E5A1_9BURK</name>
<gene>
    <name evidence="1" type="ORF">SAMN04489711_106204</name>
</gene>
<dbReference type="EMBL" id="FONX01000006">
    <property type="protein sequence ID" value="SFE87440.1"/>
    <property type="molecule type" value="Genomic_DNA"/>
</dbReference>
<proteinExistence type="predicted"/>
<dbReference type="Proteomes" id="UP000199119">
    <property type="component" value="Unassembled WGS sequence"/>
</dbReference>